<accession>Q1YKZ6</accession>
<dbReference type="RefSeq" id="WP_009208372.1">
    <property type="nucleotide sequence ID" value="NZ_BBWP01000012.1"/>
</dbReference>
<dbReference type="EMBL" id="AAPJ01000002">
    <property type="protein sequence ID" value="EAS50377.1"/>
    <property type="molecule type" value="Genomic_DNA"/>
</dbReference>
<gene>
    <name evidence="2" type="ORF">SI859A1_00496</name>
</gene>
<evidence type="ECO:0000313" key="3">
    <source>
        <dbReference type="Proteomes" id="UP000000321"/>
    </source>
</evidence>
<proteinExistence type="predicted"/>
<dbReference type="Proteomes" id="UP000000321">
    <property type="component" value="Unassembled WGS sequence"/>
</dbReference>
<reference evidence="2 3" key="1">
    <citation type="journal article" date="2008" name="Appl. Environ. Microbiol.">
        <title>Genomic insights into Mn(II) oxidation by the marine alphaproteobacterium Aurantimonas sp. strain SI85-9A1.</title>
        <authorList>
            <person name="Dick G.J."/>
            <person name="Podell S."/>
            <person name="Johnson H.A."/>
            <person name="Rivera-Espinoza Y."/>
            <person name="Bernier-Latmani R."/>
            <person name="McCarthy J.K."/>
            <person name="Torpey J.W."/>
            <person name="Clement B.G."/>
            <person name="Gaasterland T."/>
            <person name="Tebo B.M."/>
        </authorList>
    </citation>
    <scope>NUCLEOTIDE SEQUENCE [LARGE SCALE GENOMIC DNA]</scope>
    <source>
        <strain evidence="2 3">SI85-9A1</strain>
    </source>
</reference>
<name>Q1YKZ6_AURMS</name>
<dbReference type="BioCyc" id="AURANTIMONAS:SI859A1_00496-MONOMER"/>
<dbReference type="HOGENOM" id="CLU_1336240_0_0_5"/>
<protein>
    <submittedName>
        <fullName evidence="2">Uncharacterized protein</fullName>
    </submittedName>
</protein>
<sequence length="205" mass="22154">MKKAKMVIVAAIEAAVPVFSSGGPSGRRPRSRERASLPSISRSRAPFVESSEIGIEGATIEENVGMRLAKSVALALAHQWTAVEASVPQTVPRLIVEARGAAIPLFLSKRIDDEGKPARRNTKPVEIAQAGTITDEVEAATRSEHRNQPVGPSHVLIRYELILRSRSDPTPGDGEALEFGQRPRDLLAKQDGECSAFHAFVMTID</sequence>
<feature type="region of interest" description="Disordered" evidence="1">
    <location>
        <begin position="21"/>
        <end position="41"/>
    </location>
</feature>
<comment type="caution">
    <text evidence="2">The sequence shown here is derived from an EMBL/GenBank/DDBJ whole genome shotgun (WGS) entry which is preliminary data.</text>
</comment>
<evidence type="ECO:0000313" key="2">
    <source>
        <dbReference type="EMBL" id="EAS50377.1"/>
    </source>
</evidence>
<dbReference type="AlphaFoldDB" id="Q1YKZ6"/>
<keyword evidence="3" id="KW-1185">Reference proteome</keyword>
<organism evidence="2 3">
    <name type="scientific">Aurantimonas manganoxydans (strain ATCC BAA-1229 / DSM 21871 / SI85-9A1)</name>
    <dbReference type="NCBI Taxonomy" id="287752"/>
    <lineage>
        <taxon>Bacteria</taxon>
        <taxon>Pseudomonadati</taxon>
        <taxon>Pseudomonadota</taxon>
        <taxon>Alphaproteobacteria</taxon>
        <taxon>Hyphomicrobiales</taxon>
        <taxon>Aurantimonadaceae</taxon>
        <taxon>Aurantimonas</taxon>
    </lineage>
</organism>
<evidence type="ECO:0000256" key="1">
    <source>
        <dbReference type="SAM" id="MobiDB-lite"/>
    </source>
</evidence>